<dbReference type="AlphaFoldDB" id="A0A5B8HWB9"/>
<dbReference type="EMBL" id="MK388025">
    <property type="protein sequence ID" value="QDX18279.1"/>
    <property type="molecule type" value="Genomic_DNA"/>
</dbReference>
<evidence type="ECO:0000313" key="11">
    <source>
        <dbReference type="EMBL" id="QDX18280.1"/>
    </source>
</evidence>
<evidence type="ECO:0000256" key="1">
    <source>
        <dbReference type="SAM" id="SignalP"/>
    </source>
</evidence>
<evidence type="ECO:0000313" key="5">
    <source>
        <dbReference type="EMBL" id="QDX18273.1"/>
    </source>
</evidence>
<evidence type="ECO:0000313" key="2">
    <source>
        <dbReference type="EMBL" id="QDX18270.1"/>
    </source>
</evidence>
<protein>
    <submittedName>
        <fullName evidence="3">ECP4 protein</fullName>
    </submittedName>
</protein>
<dbReference type="EMBL" id="MK388021">
    <property type="protein sequence ID" value="QDX18276.1"/>
    <property type="molecule type" value="Genomic_DNA"/>
</dbReference>
<dbReference type="EMBL" id="MK388017">
    <property type="protein sequence ID" value="QDX18272.1"/>
    <property type="molecule type" value="Genomic_DNA"/>
</dbReference>
<feature type="signal peptide" evidence="1">
    <location>
        <begin position="1"/>
        <end position="19"/>
    </location>
</feature>
<evidence type="ECO:0000313" key="9">
    <source>
        <dbReference type="EMBL" id="QDX18278.1"/>
    </source>
</evidence>
<dbReference type="EMBL" id="MK388023">
    <property type="protein sequence ID" value="QDX18278.1"/>
    <property type="molecule type" value="Genomic_DNA"/>
</dbReference>
<gene>
    <name evidence="3" type="primary">Ecp4</name>
</gene>
<evidence type="ECO:0000313" key="4">
    <source>
        <dbReference type="EMBL" id="QDX18272.1"/>
    </source>
</evidence>
<dbReference type="EMBL" id="MK388016">
    <property type="protein sequence ID" value="QDX18271.1"/>
    <property type="molecule type" value="Genomic_DNA"/>
</dbReference>
<evidence type="ECO:0000313" key="3">
    <source>
        <dbReference type="EMBL" id="QDX18271.1"/>
    </source>
</evidence>
<evidence type="ECO:0000313" key="7">
    <source>
        <dbReference type="EMBL" id="QDX18276.1"/>
    </source>
</evidence>
<dbReference type="EMBL" id="MK388022">
    <property type="protein sequence ID" value="QDX18277.1"/>
    <property type="molecule type" value="Genomic_DNA"/>
</dbReference>
<name>A0A5B8HWB9_PASFU</name>
<dbReference type="EMBL" id="MK388020">
    <property type="protein sequence ID" value="QDX18275.1"/>
    <property type="molecule type" value="Genomic_DNA"/>
</dbReference>
<dbReference type="EMBL" id="MK388018">
    <property type="protein sequence ID" value="QDX18273.1"/>
    <property type="molecule type" value="Genomic_DNA"/>
</dbReference>
<organism evidence="3">
    <name type="scientific">Passalora fulva</name>
    <name type="common">Tomato leaf mold</name>
    <name type="synonym">Cladosporium fulvum</name>
    <dbReference type="NCBI Taxonomy" id="5499"/>
    <lineage>
        <taxon>Eukaryota</taxon>
        <taxon>Fungi</taxon>
        <taxon>Dikarya</taxon>
        <taxon>Ascomycota</taxon>
        <taxon>Pezizomycotina</taxon>
        <taxon>Dothideomycetes</taxon>
        <taxon>Dothideomycetidae</taxon>
        <taxon>Mycosphaerellales</taxon>
        <taxon>Mycosphaerellaceae</taxon>
        <taxon>Fulvia</taxon>
    </lineage>
</organism>
<dbReference type="EMBL" id="MK388026">
    <property type="protein sequence ID" value="QDX18280.1"/>
    <property type="molecule type" value="Genomic_DNA"/>
</dbReference>
<evidence type="ECO:0000313" key="6">
    <source>
        <dbReference type="EMBL" id="QDX18275.1"/>
    </source>
</evidence>
<dbReference type="EMBL" id="MK388028">
    <property type="protein sequence ID" value="QDX18282.1"/>
    <property type="molecule type" value="Genomic_DNA"/>
</dbReference>
<dbReference type="EMBL" id="MK388027">
    <property type="protein sequence ID" value="QDX18281.1"/>
    <property type="molecule type" value="Genomic_DNA"/>
</dbReference>
<accession>A0A5B8HWB9</accession>
<feature type="chain" id="PRO_5036366813" evidence="1">
    <location>
        <begin position="20"/>
        <end position="119"/>
    </location>
</feature>
<sequence length="119" mass="12476">MQIPTSLLALTATLTFAVADPSFRFSEYGNGDTTCSPDNLISPSVSIDDGFGGCKQFPANTNSVQYALLEGSRAGCIVKLFTNNACNESADSEHVPAVGETKCQPPIVGGWQSVQVTCP</sequence>
<dbReference type="EMBL" id="MK388015">
    <property type="protein sequence ID" value="QDX18270.1"/>
    <property type="molecule type" value="Genomic_DNA"/>
</dbReference>
<evidence type="ECO:0000313" key="13">
    <source>
        <dbReference type="EMBL" id="QDX18282.1"/>
    </source>
</evidence>
<evidence type="ECO:0000313" key="12">
    <source>
        <dbReference type="EMBL" id="QDX18281.1"/>
    </source>
</evidence>
<evidence type="ECO:0000313" key="8">
    <source>
        <dbReference type="EMBL" id="QDX18277.1"/>
    </source>
</evidence>
<evidence type="ECO:0000313" key="10">
    <source>
        <dbReference type="EMBL" id="QDX18279.1"/>
    </source>
</evidence>
<proteinExistence type="predicted"/>
<reference evidence="3" key="1">
    <citation type="submission" date="2018-12" db="EMBL/GenBank/DDBJ databases">
        <authorList>
            <person name="Lucentini C.G."/>
            <person name="Medina R."/>
            <person name="Franco M.E."/>
            <person name="Saparrat M.C."/>
            <person name="Balatti P.A."/>
        </authorList>
    </citation>
    <scope>NUCLEOTIDE SEQUENCE</scope>
    <source>
        <strain evidence="2">CIDEFI300</strain>
        <strain evidence="3">CIDEFI301</strain>
        <strain evidence="4">CIDEFI305</strain>
        <strain evidence="5">CIDEFI307</strain>
        <strain evidence="6">CIDEFI320</strain>
        <strain evidence="7">CIDEFI322</strain>
        <strain evidence="8">CIDEFI323</strain>
        <strain evidence="9">CIDEFI325</strain>
        <strain evidence="10">CIDEFI327</strain>
        <strain evidence="11">CIDEFI329</strain>
        <strain evidence="12">CIDEFI330</strain>
        <strain evidence="13">CIDEFI332</strain>
    </source>
</reference>
<keyword evidence="1" id="KW-0732">Signal</keyword>